<dbReference type="InterPro" id="IPR050572">
    <property type="entry name" value="Fe-S_Ferredoxin"/>
</dbReference>
<dbReference type="PANTHER" id="PTHR43687:SF4">
    <property type="entry name" value="BLR5484 PROTEIN"/>
    <property type="match status" value="1"/>
</dbReference>
<dbReference type="InterPro" id="IPR017900">
    <property type="entry name" value="4Fe4S_Fe_S_CS"/>
</dbReference>
<keyword evidence="3" id="KW-0408">Iron</keyword>
<evidence type="ECO:0000313" key="7">
    <source>
        <dbReference type="Proteomes" id="UP000051096"/>
    </source>
</evidence>
<evidence type="ECO:0000259" key="5">
    <source>
        <dbReference type="PROSITE" id="PS51379"/>
    </source>
</evidence>
<keyword evidence="1" id="KW-0004">4Fe-4S</keyword>
<keyword evidence="2" id="KW-0479">Metal-binding</keyword>
<sequence>MKLWRKPFDADTIKIPRGEIHIIKDRCKGCSFCVEYCPKDVLEMSEEFNAKGYHPPFVARPDDCLECHLCEMLCPEFALFVTLREDVTVGKEEK</sequence>
<gene>
    <name evidence="6" type="ORF">AMJ87_07535</name>
</gene>
<reference evidence="6 7" key="1">
    <citation type="journal article" date="2015" name="Microbiome">
        <title>Genomic resolution of linkages in carbon, nitrogen, and sulfur cycling among widespread estuary sediment bacteria.</title>
        <authorList>
            <person name="Baker B.J."/>
            <person name="Lazar C.S."/>
            <person name="Teske A.P."/>
            <person name="Dick G.J."/>
        </authorList>
    </citation>
    <scope>NUCLEOTIDE SEQUENCE [LARGE SCALE GENOMIC DNA]</scope>
    <source>
        <strain evidence="6">SM23_60</strain>
    </source>
</reference>
<dbReference type="GO" id="GO:0051539">
    <property type="term" value="F:4 iron, 4 sulfur cluster binding"/>
    <property type="evidence" value="ECO:0007669"/>
    <property type="project" value="UniProtKB-KW"/>
</dbReference>
<dbReference type="Proteomes" id="UP000051096">
    <property type="component" value="Unassembled WGS sequence"/>
</dbReference>
<evidence type="ECO:0000256" key="3">
    <source>
        <dbReference type="ARBA" id="ARBA00023004"/>
    </source>
</evidence>
<dbReference type="EMBL" id="LJUO01000068">
    <property type="protein sequence ID" value="KPK71197.1"/>
    <property type="molecule type" value="Genomic_DNA"/>
</dbReference>
<dbReference type="PROSITE" id="PS00198">
    <property type="entry name" value="4FE4S_FER_1"/>
    <property type="match status" value="2"/>
</dbReference>
<accession>A0A0S8GH95</accession>
<name>A0A0S8GH95_UNCW3</name>
<feature type="domain" description="4Fe-4S ferredoxin-type" evidence="5">
    <location>
        <begin position="18"/>
        <end position="47"/>
    </location>
</feature>
<proteinExistence type="predicted"/>
<evidence type="ECO:0000256" key="4">
    <source>
        <dbReference type="ARBA" id="ARBA00023014"/>
    </source>
</evidence>
<dbReference type="Gene3D" id="3.30.70.20">
    <property type="match status" value="1"/>
</dbReference>
<dbReference type="PROSITE" id="PS51379">
    <property type="entry name" value="4FE4S_FER_2"/>
    <property type="match status" value="2"/>
</dbReference>
<dbReference type="AlphaFoldDB" id="A0A0S8GH95"/>
<organism evidence="6 7">
    <name type="scientific">candidate division WOR_3 bacterium SM23_60</name>
    <dbReference type="NCBI Taxonomy" id="1703780"/>
    <lineage>
        <taxon>Bacteria</taxon>
        <taxon>Bacteria division WOR-3</taxon>
    </lineage>
</organism>
<keyword evidence="4" id="KW-0411">Iron-sulfur</keyword>
<evidence type="ECO:0000256" key="2">
    <source>
        <dbReference type="ARBA" id="ARBA00022723"/>
    </source>
</evidence>
<protein>
    <submittedName>
        <fullName evidence="6">4Fe-4S ferredoxin</fullName>
    </submittedName>
</protein>
<evidence type="ECO:0000256" key="1">
    <source>
        <dbReference type="ARBA" id="ARBA00022485"/>
    </source>
</evidence>
<dbReference type="GO" id="GO:0046872">
    <property type="term" value="F:metal ion binding"/>
    <property type="evidence" value="ECO:0007669"/>
    <property type="project" value="UniProtKB-KW"/>
</dbReference>
<dbReference type="SUPFAM" id="SSF54862">
    <property type="entry name" value="4Fe-4S ferredoxins"/>
    <property type="match status" value="1"/>
</dbReference>
<dbReference type="InterPro" id="IPR017896">
    <property type="entry name" value="4Fe4S_Fe-S-bd"/>
</dbReference>
<feature type="domain" description="4Fe-4S ferredoxin-type" evidence="5">
    <location>
        <begin position="54"/>
        <end position="84"/>
    </location>
</feature>
<dbReference type="PANTHER" id="PTHR43687">
    <property type="entry name" value="ADENYLYLSULFATE REDUCTASE, BETA SUBUNIT"/>
    <property type="match status" value="1"/>
</dbReference>
<comment type="caution">
    <text evidence="6">The sequence shown here is derived from an EMBL/GenBank/DDBJ whole genome shotgun (WGS) entry which is preliminary data.</text>
</comment>
<dbReference type="Pfam" id="PF12838">
    <property type="entry name" value="Fer4_7"/>
    <property type="match status" value="1"/>
</dbReference>
<evidence type="ECO:0000313" key="6">
    <source>
        <dbReference type="EMBL" id="KPK71197.1"/>
    </source>
</evidence>